<dbReference type="AlphaFoldDB" id="A0A833SZY5"/>
<evidence type="ECO:0000259" key="3">
    <source>
        <dbReference type="PROSITE" id="PS51025"/>
    </source>
</evidence>
<dbReference type="SUPFAM" id="SSF101233">
    <property type="entry name" value="PWI domain"/>
    <property type="match status" value="1"/>
</dbReference>
<dbReference type="Proteomes" id="UP000602510">
    <property type="component" value="Unassembled WGS sequence"/>
</dbReference>
<gene>
    <name evidence="4" type="ORF">GN244_ATG12463</name>
</gene>
<feature type="compositionally biased region" description="Basic and acidic residues" evidence="2">
    <location>
        <begin position="262"/>
        <end position="276"/>
    </location>
</feature>
<evidence type="ECO:0000256" key="2">
    <source>
        <dbReference type="SAM" id="MobiDB-lite"/>
    </source>
</evidence>
<dbReference type="GO" id="GO:0005681">
    <property type="term" value="C:spliceosomal complex"/>
    <property type="evidence" value="ECO:0007669"/>
    <property type="project" value="TreeGrafter"/>
</dbReference>
<evidence type="ECO:0000313" key="4">
    <source>
        <dbReference type="EMBL" id="KAF4035560.1"/>
    </source>
</evidence>
<reference evidence="4" key="1">
    <citation type="submission" date="2020-04" db="EMBL/GenBank/DDBJ databases">
        <title>Hybrid Assembly of Korean Phytophthora infestans isolates.</title>
        <authorList>
            <person name="Prokchorchik M."/>
            <person name="Lee Y."/>
            <person name="Seo J."/>
            <person name="Cho J.-H."/>
            <person name="Park Y.-E."/>
            <person name="Jang D.-C."/>
            <person name="Im J.-S."/>
            <person name="Choi J.-G."/>
            <person name="Park H.-J."/>
            <person name="Lee G.-B."/>
            <person name="Lee Y.-G."/>
            <person name="Hong S.-Y."/>
            <person name="Cho K."/>
            <person name="Sohn K.H."/>
        </authorList>
    </citation>
    <scope>NUCLEOTIDE SEQUENCE</scope>
    <source>
        <strain evidence="4">KR_1_A1</strain>
    </source>
</reference>
<dbReference type="PANTHER" id="PTHR23148">
    <property type="entry name" value="SERINE/ARGININE REGULATED NUCLEAR MATRIX PROTEIN"/>
    <property type="match status" value="1"/>
</dbReference>
<proteinExistence type="predicted"/>
<dbReference type="Pfam" id="PF01480">
    <property type="entry name" value="PWI"/>
    <property type="match status" value="1"/>
</dbReference>
<dbReference type="InterPro" id="IPR036483">
    <property type="entry name" value="PWI_dom_sf"/>
</dbReference>
<dbReference type="PROSITE" id="PS51025">
    <property type="entry name" value="PWI"/>
    <property type="match status" value="1"/>
</dbReference>
<feature type="compositionally biased region" description="Basic residues" evidence="2">
    <location>
        <begin position="277"/>
        <end position="289"/>
    </location>
</feature>
<dbReference type="GO" id="GO:0048024">
    <property type="term" value="P:regulation of mRNA splicing, via spliceosome"/>
    <property type="evidence" value="ECO:0007669"/>
    <property type="project" value="TreeGrafter"/>
</dbReference>
<feature type="region of interest" description="Disordered" evidence="2">
    <location>
        <begin position="158"/>
        <end position="332"/>
    </location>
</feature>
<sequence length="332" mass="39055">MRRKKKKNSHNFELMAVRGTSASQDGRYLAQEKKLLAAMTFPKCFERSVDMRKVQREVINQWITERVTQLLGFEDDIVVSMAINLLETKVDEKLDPKNLQVALTGFLEKQAGSFVEELWQLLLSAQSNPTGIPSAILDKKKQEMQSIAQEKNKLKKVLDIKKKENEGQSRPQEDDVRNERRERRRSRSLQRRPRSPPRRFRSPRRSPSVKRRSRSLPRRRRRSPSPRRRPRSPRRRSRSSPPGRSRRGRSRSPSLKRRRRDRSASRSRERHSERMKRSQRRERSRRFRRSPSSSSSASRHRSPSSSRSPSPPRRRSRASCRKDSTDSGSESD</sequence>
<evidence type="ECO:0000313" key="5">
    <source>
        <dbReference type="Proteomes" id="UP000602510"/>
    </source>
</evidence>
<dbReference type="EMBL" id="WSZM01000308">
    <property type="protein sequence ID" value="KAF4035560.1"/>
    <property type="molecule type" value="Genomic_DNA"/>
</dbReference>
<feature type="domain" description="PWI" evidence="3">
    <location>
        <begin position="38"/>
        <end position="139"/>
    </location>
</feature>
<dbReference type="GO" id="GO:0003723">
    <property type="term" value="F:RNA binding"/>
    <property type="evidence" value="ECO:0007669"/>
    <property type="project" value="TreeGrafter"/>
</dbReference>
<dbReference type="InterPro" id="IPR002483">
    <property type="entry name" value="PWI_dom"/>
</dbReference>
<dbReference type="InterPro" id="IPR052225">
    <property type="entry name" value="Ser/Arg_repetitive_matrix"/>
</dbReference>
<comment type="caution">
    <text evidence="4">The sequence shown here is derived from an EMBL/GenBank/DDBJ whole genome shotgun (WGS) entry which is preliminary data.</text>
</comment>
<dbReference type="Gene3D" id="1.20.1390.10">
    <property type="entry name" value="PWI domain"/>
    <property type="match status" value="1"/>
</dbReference>
<feature type="compositionally biased region" description="Basic and acidic residues" evidence="2">
    <location>
        <begin position="158"/>
        <end position="181"/>
    </location>
</feature>
<evidence type="ECO:0000256" key="1">
    <source>
        <dbReference type="ARBA" id="ARBA00022664"/>
    </source>
</evidence>
<protein>
    <submittedName>
        <fullName evidence="4">PWI domain-containing protein</fullName>
    </submittedName>
</protein>
<dbReference type="PANTHER" id="PTHR23148:SF0">
    <property type="entry name" value="SERINE_ARGININE REPETITIVE MATRIX PROTEIN 1"/>
    <property type="match status" value="1"/>
</dbReference>
<feature type="compositionally biased region" description="Low complexity" evidence="2">
    <location>
        <begin position="290"/>
        <end position="308"/>
    </location>
</feature>
<dbReference type="SMART" id="SM00311">
    <property type="entry name" value="PWI"/>
    <property type="match status" value="1"/>
</dbReference>
<keyword evidence="5" id="KW-1185">Reference proteome</keyword>
<name>A0A833SZY5_PHYIN</name>
<dbReference type="GO" id="GO:0006397">
    <property type="term" value="P:mRNA processing"/>
    <property type="evidence" value="ECO:0007669"/>
    <property type="project" value="UniProtKB-KW"/>
</dbReference>
<keyword evidence="1" id="KW-0507">mRNA processing</keyword>
<accession>A0A833SZY5</accession>
<feature type="compositionally biased region" description="Basic residues" evidence="2">
    <location>
        <begin position="182"/>
        <end position="261"/>
    </location>
</feature>
<organism evidence="4 5">
    <name type="scientific">Phytophthora infestans</name>
    <name type="common">Potato late blight agent</name>
    <name type="synonym">Botrytis infestans</name>
    <dbReference type="NCBI Taxonomy" id="4787"/>
    <lineage>
        <taxon>Eukaryota</taxon>
        <taxon>Sar</taxon>
        <taxon>Stramenopiles</taxon>
        <taxon>Oomycota</taxon>
        <taxon>Peronosporomycetes</taxon>
        <taxon>Peronosporales</taxon>
        <taxon>Peronosporaceae</taxon>
        <taxon>Phytophthora</taxon>
    </lineage>
</organism>